<keyword evidence="3 7" id="KW-0058">Aromatic hydrocarbons catabolism</keyword>
<proteinExistence type="inferred from homology"/>
<dbReference type="NCBIfam" id="TIGR03217">
    <property type="entry name" value="4OH_2_O_val_ald"/>
    <property type="match status" value="1"/>
</dbReference>
<evidence type="ECO:0000259" key="9">
    <source>
        <dbReference type="PROSITE" id="PS50991"/>
    </source>
</evidence>
<protein>
    <recommendedName>
        <fullName evidence="7 8">4-hydroxy-2-oxovalerate aldolase</fullName>
        <shortName evidence="7">HOA</shortName>
        <ecNumber evidence="7 8">4.1.3.39</ecNumber>
    </recommendedName>
    <alternativeName>
        <fullName evidence="7">4-hydroxy-2-keto-pentanoic acid aldolase</fullName>
    </alternativeName>
    <alternativeName>
        <fullName evidence="7">4-hydroxy-2-oxopentanoate aldolase</fullName>
    </alternativeName>
</protein>
<dbReference type="Proteomes" id="UP001071230">
    <property type="component" value="Unassembled WGS sequence"/>
</dbReference>
<feature type="site" description="Transition state stabilizer" evidence="7">
    <location>
        <position position="15"/>
    </location>
</feature>
<comment type="catalytic activity">
    <reaction evidence="6">
        <text>(S)-4-hydroxy-2-oxohexanoate = propanal + pyruvate</text>
        <dbReference type="Rhea" id="RHEA:36003"/>
        <dbReference type="ChEBI" id="CHEBI:15361"/>
        <dbReference type="ChEBI" id="CHEBI:17153"/>
        <dbReference type="ChEBI" id="CHEBI:73142"/>
        <dbReference type="EC" id="4.1.3.43"/>
    </reaction>
    <physiologicalReaction direction="left-to-right" evidence="6">
        <dbReference type="Rhea" id="RHEA:36004"/>
    </physiologicalReaction>
</comment>
<dbReference type="GO" id="GO:0003852">
    <property type="term" value="F:2-isopropylmalate synthase activity"/>
    <property type="evidence" value="ECO:0007669"/>
    <property type="project" value="TreeGrafter"/>
</dbReference>
<evidence type="ECO:0000313" key="10">
    <source>
        <dbReference type="EMBL" id="CAA7600922.1"/>
    </source>
</evidence>
<dbReference type="InterPro" id="IPR013785">
    <property type="entry name" value="Aldolase_TIM"/>
</dbReference>
<feature type="binding site" evidence="7">
    <location>
        <position position="16"/>
    </location>
    <ligand>
        <name>Mn(2+)</name>
        <dbReference type="ChEBI" id="CHEBI:29035"/>
    </ligand>
</feature>
<feature type="binding site" evidence="7">
    <location>
        <position position="196"/>
    </location>
    <ligand>
        <name>Mn(2+)</name>
        <dbReference type="ChEBI" id="CHEBI:29035"/>
    </ligand>
</feature>
<evidence type="ECO:0000256" key="5">
    <source>
        <dbReference type="ARBA" id="ARBA00023239"/>
    </source>
</evidence>
<dbReference type="EMBL" id="CDGJ01000104">
    <property type="protein sequence ID" value="CEJ08921.1"/>
    <property type="molecule type" value="Genomic_DNA"/>
</dbReference>
<dbReference type="Gene3D" id="3.20.20.70">
    <property type="entry name" value="Aldolase class I"/>
    <property type="match status" value="1"/>
</dbReference>
<dbReference type="Pfam" id="PF00682">
    <property type="entry name" value="HMGL-like"/>
    <property type="match status" value="1"/>
</dbReference>
<dbReference type="SUPFAM" id="SSF89000">
    <property type="entry name" value="post-HMGL domain-like"/>
    <property type="match status" value="1"/>
</dbReference>
<reference evidence="11" key="1">
    <citation type="submission" date="2014-11" db="EMBL/GenBank/DDBJ databases">
        <authorList>
            <person name="Hornung B.V."/>
        </authorList>
    </citation>
    <scope>NUCLEOTIDE SEQUENCE</scope>
    <source>
        <strain evidence="11">INE</strain>
    </source>
</reference>
<reference evidence="10" key="2">
    <citation type="submission" date="2020-01" db="EMBL/GenBank/DDBJ databases">
        <authorList>
            <person name="Hornung B."/>
        </authorList>
    </citation>
    <scope>NUCLEOTIDE SEQUENCE</scope>
    <source>
        <strain evidence="10">PacBioINE</strain>
    </source>
</reference>
<evidence type="ECO:0000256" key="3">
    <source>
        <dbReference type="ARBA" id="ARBA00022797"/>
    </source>
</evidence>
<dbReference type="GO" id="GO:0030145">
    <property type="term" value="F:manganese ion binding"/>
    <property type="evidence" value="ECO:0007669"/>
    <property type="project" value="UniProtKB-UniRule"/>
</dbReference>
<evidence type="ECO:0000256" key="8">
    <source>
        <dbReference type="NCBIfam" id="TIGR03217"/>
    </source>
</evidence>
<name>A0A8S0WFD0_9FIRM</name>
<evidence type="ECO:0000313" key="12">
    <source>
        <dbReference type="Proteomes" id="UP001071230"/>
    </source>
</evidence>
<evidence type="ECO:0000256" key="2">
    <source>
        <dbReference type="ARBA" id="ARBA00022723"/>
    </source>
</evidence>
<dbReference type="EC" id="4.1.3.39" evidence="7 8"/>
<feature type="binding site" evidence="7">
    <location>
        <position position="287"/>
    </location>
    <ligand>
        <name>substrate</name>
    </ligand>
</feature>
<dbReference type="InterPro" id="IPR017629">
    <property type="entry name" value="4OH_2_O-val_aldolase"/>
</dbReference>
<organism evidence="10">
    <name type="scientific">Acididesulfobacillus acetoxydans</name>
    <dbReference type="NCBI Taxonomy" id="1561005"/>
    <lineage>
        <taxon>Bacteria</taxon>
        <taxon>Bacillati</taxon>
        <taxon>Bacillota</taxon>
        <taxon>Clostridia</taxon>
        <taxon>Eubacteriales</taxon>
        <taxon>Peptococcaceae</taxon>
        <taxon>Acididesulfobacillus</taxon>
    </lineage>
</organism>
<dbReference type="SUPFAM" id="SSF51569">
    <property type="entry name" value="Aldolase"/>
    <property type="match status" value="1"/>
</dbReference>
<sequence length="343" mass="36725">MNKEKMIHLVDTTLRDGSHAVSHEYTVEQISAIAGGLDAAGVEYIEVSHGDGLAGSSFNYGWSLTREEDMLIAAAKAIKKGKLTVLLLPGIGTVENLEHAARCGAKAVRVATHVTEADIAEQHIGIAKKLGLKTFGFLMMSHMAPPEKVLEQAKLFESYGADIIYVADSAGAMLPEDVKVRVGAVVDAVKVPVGFHAHNNLSLATANSLAALEAGASFLDGTCRGLGAGAGNTQIEVLTGVLDKAGYQTGVDFYKIMDVAEEVVEPIMHRPQVVRNAPLMLGYAGVYSSFLLHTYRAAEKFRLDPRDILVELGRRRMVGGQEDMIVDVAYQLAQKKGGSHEGR</sequence>
<dbReference type="InterPro" id="IPR035685">
    <property type="entry name" value="DRE_TIM_HOA"/>
</dbReference>
<keyword evidence="4 7" id="KW-0464">Manganese</keyword>
<dbReference type="InterPro" id="IPR050073">
    <property type="entry name" value="2-IPM_HCS-like"/>
</dbReference>
<dbReference type="KEGG" id="aacx:DEACI_1575"/>
<dbReference type="HAMAP" id="MF_01656">
    <property type="entry name" value="HOA"/>
    <property type="match status" value="1"/>
</dbReference>
<dbReference type="EMBL" id="LR746496">
    <property type="protein sequence ID" value="CAA7600922.1"/>
    <property type="molecule type" value="Genomic_DNA"/>
</dbReference>
<dbReference type="InterPro" id="IPR012425">
    <property type="entry name" value="DmpG_comm"/>
</dbReference>
<dbReference type="PANTHER" id="PTHR10277:SF9">
    <property type="entry name" value="2-ISOPROPYLMALATE SYNTHASE 1, CHLOROPLASTIC-RELATED"/>
    <property type="match status" value="1"/>
</dbReference>
<keyword evidence="5 7" id="KW-0456">Lyase</keyword>
<evidence type="ECO:0000256" key="7">
    <source>
        <dbReference type="HAMAP-Rule" id="MF_01656"/>
    </source>
</evidence>
<dbReference type="NCBIfam" id="NF006049">
    <property type="entry name" value="PRK08195.1"/>
    <property type="match status" value="1"/>
</dbReference>
<dbReference type="GO" id="GO:0009098">
    <property type="term" value="P:L-leucine biosynthetic process"/>
    <property type="evidence" value="ECO:0007669"/>
    <property type="project" value="TreeGrafter"/>
</dbReference>
<dbReference type="RefSeq" id="WP_240984512.1">
    <property type="nucleotide sequence ID" value="NZ_CDGJ01000104.1"/>
</dbReference>
<accession>A0A8S0WFD0</accession>
<comment type="similarity">
    <text evidence="1 7">Belongs to the 4-hydroxy-2-oxovalerate aldolase family.</text>
</comment>
<evidence type="ECO:0000256" key="1">
    <source>
        <dbReference type="ARBA" id="ARBA00008944"/>
    </source>
</evidence>
<dbReference type="GO" id="GO:0008701">
    <property type="term" value="F:4-hydroxy-2-oxovalerate aldolase activity"/>
    <property type="evidence" value="ECO:0007669"/>
    <property type="project" value="UniProtKB-UniRule"/>
</dbReference>
<comment type="catalytic activity">
    <reaction evidence="7">
        <text>(S)-4-hydroxy-2-oxopentanoate = acetaldehyde + pyruvate</text>
        <dbReference type="Rhea" id="RHEA:22624"/>
        <dbReference type="ChEBI" id="CHEBI:15343"/>
        <dbReference type="ChEBI" id="CHEBI:15361"/>
        <dbReference type="ChEBI" id="CHEBI:73143"/>
        <dbReference type="EC" id="4.1.3.39"/>
    </reaction>
</comment>
<evidence type="ECO:0000313" key="11">
    <source>
        <dbReference type="EMBL" id="CEJ08921.1"/>
    </source>
</evidence>
<keyword evidence="12" id="KW-1185">Reference proteome</keyword>
<feature type="active site" description="Proton acceptor" evidence="7">
    <location>
        <position position="19"/>
    </location>
</feature>
<dbReference type="PROSITE" id="PS50991">
    <property type="entry name" value="PYR_CT"/>
    <property type="match status" value="1"/>
</dbReference>
<evidence type="ECO:0000256" key="6">
    <source>
        <dbReference type="ARBA" id="ARBA00023518"/>
    </source>
</evidence>
<keyword evidence="2 7" id="KW-0479">Metal-binding</keyword>
<feature type="binding site" evidence="7">
    <location>
        <begin position="15"/>
        <end position="16"/>
    </location>
    <ligand>
        <name>substrate</name>
    </ligand>
</feature>
<dbReference type="Proteomes" id="UP000836597">
    <property type="component" value="Chromosome"/>
</dbReference>
<dbReference type="InterPro" id="IPR000891">
    <property type="entry name" value="PYR_CT"/>
</dbReference>
<dbReference type="Gene3D" id="1.10.8.60">
    <property type="match status" value="1"/>
</dbReference>
<dbReference type="Pfam" id="PF07836">
    <property type="entry name" value="DmpG_comm"/>
    <property type="match status" value="1"/>
</dbReference>
<dbReference type="PANTHER" id="PTHR10277">
    <property type="entry name" value="HOMOCITRATE SYNTHASE-RELATED"/>
    <property type="match status" value="1"/>
</dbReference>
<feature type="domain" description="Pyruvate carboxyltransferase" evidence="9">
    <location>
        <begin position="7"/>
        <end position="257"/>
    </location>
</feature>
<feature type="binding site" evidence="7">
    <location>
        <position position="198"/>
    </location>
    <ligand>
        <name>Mn(2+)</name>
        <dbReference type="ChEBI" id="CHEBI:29035"/>
    </ligand>
</feature>
<feature type="binding site" evidence="7">
    <location>
        <position position="169"/>
    </location>
    <ligand>
        <name>substrate</name>
    </ligand>
</feature>
<dbReference type="AlphaFoldDB" id="A0A8S0WFD0"/>
<gene>
    <name evidence="10" type="ORF">DEACI_1575</name>
    <name evidence="11" type="ORF">DEACI_3403</name>
</gene>
<feature type="binding site" evidence="7">
    <location>
        <position position="196"/>
    </location>
    <ligand>
        <name>substrate</name>
    </ligand>
</feature>
<dbReference type="CDD" id="cd07943">
    <property type="entry name" value="DRE_TIM_HOA"/>
    <property type="match status" value="1"/>
</dbReference>
<evidence type="ECO:0000256" key="4">
    <source>
        <dbReference type="ARBA" id="ARBA00023211"/>
    </source>
</evidence>